<gene>
    <name evidence="6" type="ORF">SAMN05444368_1327</name>
</gene>
<dbReference type="Gene3D" id="3.30.470.20">
    <property type="entry name" value="ATP-grasp fold, B domain"/>
    <property type="match status" value="1"/>
</dbReference>
<dbReference type="PANTHER" id="PTHR23132:SF23">
    <property type="entry name" value="D-ALANINE--D-ALANINE LIGASE B"/>
    <property type="match status" value="1"/>
</dbReference>
<dbReference type="RefSeq" id="WP_074199684.1">
    <property type="nucleotide sequence ID" value="NZ_FSQZ01000001.1"/>
</dbReference>
<dbReference type="EMBL" id="FSQZ01000001">
    <property type="protein sequence ID" value="SIN70359.1"/>
    <property type="molecule type" value="Genomic_DNA"/>
</dbReference>
<keyword evidence="3" id="KW-0961">Cell wall biogenesis/degradation</keyword>
<dbReference type="PROSITE" id="PS50975">
    <property type="entry name" value="ATP_GRASP"/>
    <property type="match status" value="1"/>
</dbReference>
<feature type="domain" description="ATP-grasp" evidence="5">
    <location>
        <begin position="126"/>
        <end position="340"/>
    </location>
</feature>
<dbReference type="InterPro" id="IPR011761">
    <property type="entry name" value="ATP-grasp"/>
</dbReference>
<evidence type="ECO:0000256" key="1">
    <source>
        <dbReference type="ARBA" id="ARBA00010871"/>
    </source>
</evidence>
<reference evidence="6 7" key="1">
    <citation type="submission" date="2016-11" db="EMBL/GenBank/DDBJ databases">
        <authorList>
            <person name="Varghese N."/>
            <person name="Submissions S."/>
        </authorList>
    </citation>
    <scope>NUCLEOTIDE SEQUENCE [LARGE SCALE GENOMIC DNA]</scope>
    <source>
        <strain evidence="6 7">DSM 20664</strain>
    </source>
</reference>
<dbReference type="Gene3D" id="3.40.50.20">
    <property type="match status" value="1"/>
</dbReference>
<evidence type="ECO:0000256" key="3">
    <source>
        <dbReference type="ARBA" id="ARBA00023316"/>
    </source>
</evidence>
<organism evidence="6 7">
    <name type="scientific">Acetomicrobium flavidum</name>
    <dbReference type="NCBI Taxonomy" id="49896"/>
    <lineage>
        <taxon>Bacteria</taxon>
        <taxon>Thermotogati</taxon>
        <taxon>Synergistota</taxon>
        <taxon>Synergistia</taxon>
        <taxon>Synergistales</taxon>
        <taxon>Acetomicrobiaceae</taxon>
        <taxon>Acetomicrobium</taxon>
    </lineage>
</organism>
<keyword evidence="4" id="KW-0067">ATP-binding</keyword>
<dbReference type="InterPro" id="IPR011095">
    <property type="entry name" value="Dala_Dala_lig_C"/>
</dbReference>
<comment type="caution">
    <text evidence="6">The sequence shown here is derived from an EMBL/GenBank/DDBJ whole genome shotgun (WGS) entry which is preliminary data.</text>
</comment>
<evidence type="ECO:0000259" key="5">
    <source>
        <dbReference type="PROSITE" id="PS50975"/>
    </source>
</evidence>
<dbReference type="InterPro" id="IPR016185">
    <property type="entry name" value="PreATP-grasp_dom_sf"/>
</dbReference>
<dbReference type="GO" id="GO:0016874">
    <property type="term" value="F:ligase activity"/>
    <property type="evidence" value="ECO:0007669"/>
    <property type="project" value="UniProtKB-KW"/>
</dbReference>
<protein>
    <submittedName>
        <fullName evidence="6">D-alanine-D-alanine ligase</fullName>
    </submittedName>
</protein>
<evidence type="ECO:0000313" key="7">
    <source>
        <dbReference type="Proteomes" id="UP000185093"/>
    </source>
</evidence>
<evidence type="ECO:0000313" key="6">
    <source>
        <dbReference type="EMBL" id="SIN70359.1"/>
    </source>
</evidence>
<dbReference type="SUPFAM" id="SSF52440">
    <property type="entry name" value="PreATP-grasp domain"/>
    <property type="match status" value="1"/>
</dbReference>
<comment type="similarity">
    <text evidence="1">Belongs to the D-alanine--D-alanine ligase family.</text>
</comment>
<accession>A0ABY1JDW3</accession>
<dbReference type="InterPro" id="IPR013815">
    <property type="entry name" value="ATP_grasp_subdomain_1"/>
</dbReference>
<dbReference type="Pfam" id="PF07478">
    <property type="entry name" value="Dala_Dala_lig_C"/>
    <property type="match status" value="1"/>
</dbReference>
<keyword evidence="7" id="KW-1185">Reference proteome</keyword>
<name>A0ABY1JDW3_9BACT</name>
<dbReference type="Proteomes" id="UP000185093">
    <property type="component" value="Unassembled WGS sequence"/>
</dbReference>
<evidence type="ECO:0000256" key="2">
    <source>
        <dbReference type="ARBA" id="ARBA00022598"/>
    </source>
</evidence>
<evidence type="ECO:0000256" key="4">
    <source>
        <dbReference type="PROSITE-ProRule" id="PRU00409"/>
    </source>
</evidence>
<sequence length="353" mass="39670">MDDKESSQEVPLPVRVIGIIFNLRKPTSEGDPDDLYEEYDSQSTVDALASEIESFGFKTTLFEQNEELFRKLTTNRPDFVFNIAEGTGVGRGRESQIPCLLESLGIPYSGSDPVSLGISLDKYLTNLVLKHEGVPVPSVALFRDEADLDKADHLFQRDGQIYIAKPRWEGSSKGVFKDSLCRNTEELRKNVLRIFERYKQPAVAEAFLPGVEITVGVIGNGSDARAIGMMKITERKPSNDGIFLYSLEHKRDWQEKILYEGPEAIDENVRKQAASVAIDAFRALELRDVARIDMRMDESGILRVIDINPLPGLSPYYSDLPILYSLSGGNYHDLVSKILEAAFKRYRLFHEGA</sequence>
<dbReference type="SUPFAM" id="SSF56059">
    <property type="entry name" value="Glutathione synthetase ATP-binding domain-like"/>
    <property type="match status" value="1"/>
</dbReference>
<keyword evidence="4" id="KW-0547">Nucleotide-binding</keyword>
<dbReference type="Gene3D" id="3.30.1490.20">
    <property type="entry name" value="ATP-grasp fold, A domain"/>
    <property type="match status" value="1"/>
</dbReference>
<dbReference type="PANTHER" id="PTHR23132">
    <property type="entry name" value="D-ALANINE--D-ALANINE LIGASE"/>
    <property type="match status" value="1"/>
</dbReference>
<keyword evidence="2 6" id="KW-0436">Ligase</keyword>
<proteinExistence type="inferred from homology"/>